<dbReference type="InterPro" id="IPR041588">
    <property type="entry name" value="Integrase_H2C2"/>
</dbReference>
<accession>A0A815LYM0</accession>
<reference evidence="3" key="1">
    <citation type="submission" date="2021-02" db="EMBL/GenBank/DDBJ databases">
        <authorList>
            <person name="Nowell W R."/>
        </authorList>
    </citation>
    <scope>NUCLEOTIDE SEQUENCE</scope>
</reference>
<dbReference type="Gene3D" id="1.10.340.70">
    <property type="match status" value="1"/>
</dbReference>
<name>A0A815LYM0_9BILA</name>
<evidence type="ECO:0000313" key="4">
    <source>
        <dbReference type="Proteomes" id="UP000663834"/>
    </source>
</evidence>
<proteinExistence type="predicted"/>
<evidence type="ECO:0000256" key="1">
    <source>
        <dbReference type="SAM" id="SignalP"/>
    </source>
</evidence>
<dbReference type="AlphaFoldDB" id="A0A815LYM0"/>
<organism evidence="3 4">
    <name type="scientific">Rotaria magnacalcarata</name>
    <dbReference type="NCBI Taxonomy" id="392030"/>
    <lineage>
        <taxon>Eukaryota</taxon>
        <taxon>Metazoa</taxon>
        <taxon>Spiralia</taxon>
        <taxon>Gnathifera</taxon>
        <taxon>Rotifera</taxon>
        <taxon>Eurotatoria</taxon>
        <taxon>Bdelloidea</taxon>
        <taxon>Philodinida</taxon>
        <taxon>Philodinidae</taxon>
        <taxon>Rotaria</taxon>
    </lineage>
</organism>
<feature type="domain" description="Integrase zinc-binding" evidence="2">
    <location>
        <begin position="150"/>
        <end position="199"/>
    </location>
</feature>
<dbReference type="Proteomes" id="UP000663834">
    <property type="component" value="Unassembled WGS sequence"/>
</dbReference>
<protein>
    <recommendedName>
        <fullName evidence="2">Integrase zinc-binding domain-containing protein</fullName>
    </recommendedName>
</protein>
<evidence type="ECO:0000259" key="2">
    <source>
        <dbReference type="Pfam" id="PF17921"/>
    </source>
</evidence>
<dbReference type="OrthoDB" id="115183at2759"/>
<feature type="signal peptide" evidence="1">
    <location>
        <begin position="1"/>
        <end position="22"/>
    </location>
</feature>
<gene>
    <name evidence="3" type="ORF">KQP761_LOCUS10313</name>
</gene>
<dbReference type="EMBL" id="CAJNOW010004387">
    <property type="protein sequence ID" value="CAF1415023.1"/>
    <property type="molecule type" value="Genomic_DNA"/>
</dbReference>
<evidence type="ECO:0000313" key="3">
    <source>
        <dbReference type="EMBL" id="CAF1415023.1"/>
    </source>
</evidence>
<keyword evidence="1" id="KW-0732">Signal</keyword>
<dbReference type="FunFam" id="1.10.340.70:FF:000001">
    <property type="entry name" value="Retrovirus-related Pol polyprotein from transposon gypsy-like Protein"/>
    <property type="match status" value="1"/>
</dbReference>
<dbReference type="Pfam" id="PF17921">
    <property type="entry name" value="Integrase_H2C2"/>
    <property type="match status" value="1"/>
</dbReference>
<sequence>MMMNYHLQLYLLLLLIISLLKYNDYLSIVSYDPGSLLLLDYFRNGSLPPHSLLILISLISTSTKPTDVLDSTIANIHFADNINLYEQIRTAQWKDLSILPLLNFLQNQITPTIGNLPKFYGLARLHRVIDGALYRIFRNKYLSEHLLLVIPSSEVTNILQLAHDHAIATHLRRRKTLSILNSRFYWPRMHRDIADYVRASSLAHNDSKAWDLTLSQIAFALRTAPIWVTSLSGITMDKWRGGKLQPRREGPYKIITKLSSVTYELEHLVSHKRLSPLHIERRTQYYSFTTINYLN</sequence>
<feature type="chain" id="PRO_5032845179" description="Integrase zinc-binding domain-containing protein" evidence="1">
    <location>
        <begin position="23"/>
        <end position="295"/>
    </location>
</feature>
<comment type="caution">
    <text evidence="3">The sequence shown here is derived from an EMBL/GenBank/DDBJ whole genome shotgun (WGS) entry which is preliminary data.</text>
</comment>